<dbReference type="EMBL" id="CP120371">
    <property type="protein sequence ID" value="WEX82294.1"/>
    <property type="molecule type" value="Genomic_DNA"/>
</dbReference>
<dbReference type="PANTHER" id="PTHR43433:SF3">
    <property type="entry name" value="NON-HEME CHLOROPEROXIDASE"/>
    <property type="match status" value="1"/>
</dbReference>
<dbReference type="SUPFAM" id="SSF53474">
    <property type="entry name" value="alpha/beta-Hydrolases"/>
    <property type="match status" value="1"/>
</dbReference>
<comment type="similarity">
    <text evidence="1">Belongs to the AB hydrolase superfamily. Bacterial non-heme haloperoxidase / perhydrolase family.</text>
</comment>
<dbReference type="PRINTS" id="PR00111">
    <property type="entry name" value="ABHYDROLASE"/>
</dbReference>
<protein>
    <submittedName>
        <fullName evidence="3">Alpha/beta hydrolase</fullName>
    </submittedName>
</protein>
<name>A0ABY8CUH4_9HYPH</name>
<dbReference type="PANTHER" id="PTHR43433">
    <property type="entry name" value="HYDROLASE, ALPHA/BETA FOLD FAMILY PROTEIN"/>
    <property type="match status" value="1"/>
</dbReference>
<dbReference type="PRINTS" id="PR00412">
    <property type="entry name" value="EPOXHYDRLASE"/>
</dbReference>
<proteinExistence type="inferred from homology"/>
<feature type="domain" description="AB hydrolase-1" evidence="2">
    <location>
        <begin position="24"/>
        <end position="258"/>
    </location>
</feature>
<organism evidence="3 4">
    <name type="scientific">Sinorhizobium numidicum</name>
    <dbReference type="NCBI Taxonomy" id="680248"/>
    <lineage>
        <taxon>Bacteria</taxon>
        <taxon>Pseudomonadati</taxon>
        <taxon>Pseudomonadota</taxon>
        <taxon>Alphaproteobacteria</taxon>
        <taxon>Hyphomicrobiales</taxon>
        <taxon>Rhizobiaceae</taxon>
        <taxon>Sinorhizobium/Ensifer group</taxon>
        <taxon>Sinorhizobium</taxon>
    </lineage>
</organism>
<dbReference type="InterPro" id="IPR000639">
    <property type="entry name" value="Epox_hydrolase-like"/>
</dbReference>
<gene>
    <name evidence="3" type="ORF">PYH38_004555</name>
</gene>
<evidence type="ECO:0000313" key="4">
    <source>
        <dbReference type="Proteomes" id="UP001235547"/>
    </source>
</evidence>
<keyword evidence="3" id="KW-0378">Hydrolase</keyword>
<evidence type="ECO:0000259" key="2">
    <source>
        <dbReference type="Pfam" id="PF00561"/>
    </source>
</evidence>
<dbReference type="Pfam" id="PF00561">
    <property type="entry name" value="Abhydrolase_1"/>
    <property type="match status" value="1"/>
</dbReference>
<dbReference type="RefSeq" id="WP_280733030.1">
    <property type="nucleotide sequence ID" value="NZ_CP120368.1"/>
</dbReference>
<accession>A0ABY8CUH4</accession>
<evidence type="ECO:0000313" key="3">
    <source>
        <dbReference type="EMBL" id="WEX82294.1"/>
    </source>
</evidence>
<evidence type="ECO:0000256" key="1">
    <source>
        <dbReference type="ARBA" id="ARBA00038128"/>
    </source>
</evidence>
<sequence>MAYVTTKDGIDIFYKDWGPKGAQPIMFHHGWPLSSDDWDAQMLFFLSKGYRVIAHDRRGHGRSSQVSEGHDMDHYAADAFAVVEALNLKTVVHIGHSTGGGEVARYVAKHGEPAGRVAKAVLVSAVPPLMLKTEANPEGLPIEVFDGFRAALAANRAQFFRDVAAGPFYGFNRGGAAVQEAAVQNWWRQGMMGSAKAHYDGIKVFSETDQTEDLKAITIPTLVLHGEDDQIVPIADSALKSVKLLKNGTLKTYPNFSHGMLTINADALNADLLALVQA</sequence>
<dbReference type="Gene3D" id="3.40.50.1820">
    <property type="entry name" value="alpha/beta hydrolase"/>
    <property type="match status" value="1"/>
</dbReference>
<dbReference type="InterPro" id="IPR000073">
    <property type="entry name" value="AB_hydrolase_1"/>
</dbReference>
<dbReference type="InterPro" id="IPR029058">
    <property type="entry name" value="AB_hydrolase_fold"/>
</dbReference>
<dbReference type="GO" id="GO:0016787">
    <property type="term" value="F:hydrolase activity"/>
    <property type="evidence" value="ECO:0007669"/>
    <property type="project" value="UniProtKB-KW"/>
</dbReference>
<keyword evidence="4" id="KW-1185">Reference proteome</keyword>
<reference evidence="3 4" key="1">
    <citation type="submission" date="2023-03" db="EMBL/GenBank/DDBJ databases">
        <authorList>
            <person name="Kaur S."/>
            <person name="Espinosa-Saiz D."/>
            <person name="Velazquez E."/>
            <person name="Menendez E."/>
            <person name="diCenzo G.C."/>
        </authorList>
    </citation>
    <scope>NUCLEOTIDE SEQUENCE [LARGE SCALE GENOMIC DNA]</scope>
    <source>
        <strain evidence="3 4">LMG 27395</strain>
    </source>
</reference>
<dbReference type="Proteomes" id="UP001235547">
    <property type="component" value="Chromosome 1"/>
</dbReference>
<dbReference type="InterPro" id="IPR050471">
    <property type="entry name" value="AB_hydrolase"/>
</dbReference>